<evidence type="ECO:0000256" key="6">
    <source>
        <dbReference type="RuleBase" id="RU003915"/>
    </source>
</evidence>
<evidence type="ECO:0000313" key="9">
    <source>
        <dbReference type="Proteomes" id="UP001462640"/>
    </source>
</evidence>
<name>A0ABV0GBN6_9BURK</name>
<dbReference type="Proteomes" id="UP001462640">
    <property type="component" value="Unassembled WGS sequence"/>
</dbReference>
<protein>
    <recommendedName>
        <fullName evidence="6">Peptidyl-prolyl cis-trans isomerase</fullName>
        <ecNumber evidence="6">5.2.1.8</ecNumber>
    </recommendedName>
</protein>
<comment type="similarity">
    <text evidence="2 6">Belongs to the FKBP-type PPIase family.</text>
</comment>
<evidence type="ECO:0000256" key="3">
    <source>
        <dbReference type="ARBA" id="ARBA00023110"/>
    </source>
</evidence>
<evidence type="ECO:0000313" key="8">
    <source>
        <dbReference type="EMBL" id="MEO3712465.1"/>
    </source>
</evidence>
<accession>A0ABV0GBN6</accession>
<dbReference type="Gene3D" id="3.10.50.40">
    <property type="match status" value="1"/>
</dbReference>
<dbReference type="PROSITE" id="PS50059">
    <property type="entry name" value="FKBP_PPIASE"/>
    <property type="match status" value="1"/>
</dbReference>
<comment type="catalytic activity">
    <reaction evidence="1 5 6">
        <text>[protein]-peptidylproline (omega=180) = [protein]-peptidylproline (omega=0)</text>
        <dbReference type="Rhea" id="RHEA:16237"/>
        <dbReference type="Rhea" id="RHEA-COMP:10747"/>
        <dbReference type="Rhea" id="RHEA-COMP:10748"/>
        <dbReference type="ChEBI" id="CHEBI:83833"/>
        <dbReference type="ChEBI" id="CHEBI:83834"/>
        <dbReference type="EC" id="5.2.1.8"/>
    </reaction>
</comment>
<organism evidence="8 9">
    <name type="scientific">Roseateles flavus</name>
    <dbReference type="NCBI Taxonomy" id="3149041"/>
    <lineage>
        <taxon>Bacteria</taxon>
        <taxon>Pseudomonadati</taxon>
        <taxon>Pseudomonadota</taxon>
        <taxon>Betaproteobacteria</taxon>
        <taxon>Burkholderiales</taxon>
        <taxon>Sphaerotilaceae</taxon>
        <taxon>Roseateles</taxon>
    </lineage>
</organism>
<dbReference type="InterPro" id="IPR046357">
    <property type="entry name" value="PPIase_dom_sf"/>
</dbReference>
<keyword evidence="3 5" id="KW-0697">Rotamase</keyword>
<dbReference type="Pfam" id="PF00254">
    <property type="entry name" value="FKBP_C"/>
    <property type="match status" value="1"/>
</dbReference>
<gene>
    <name evidence="8" type="ORF">ABDJ40_06755</name>
</gene>
<reference evidence="8 9" key="1">
    <citation type="submission" date="2024-05" db="EMBL/GenBank/DDBJ databases">
        <title>Roseateles sp. 2.12 16S ribosomal RNA gene Genome sequencing and assembly.</title>
        <authorList>
            <person name="Woo H."/>
        </authorList>
    </citation>
    <scope>NUCLEOTIDE SEQUENCE [LARGE SCALE GENOMIC DNA]</scope>
    <source>
        <strain evidence="8 9">2.12</strain>
    </source>
</reference>
<dbReference type="EMBL" id="JBDPZC010000002">
    <property type="protein sequence ID" value="MEO3712465.1"/>
    <property type="molecule type" value="Genomic_DNA"/>
</dbReference>
<sequence>MTTLQSTDTVVGTGLVATTGKKVTVHYTGWLYDVKAAGTKGSKIDSSLDRGQPFTFPLGAGEVIAGWDQGVPGMKIGGKRTLVIPASLAYGSAGSRNGVIPPNAALVFEVEMLGVQ</sequence>
<evidence type="ECO:0000256" key="1">
    <source>
        <dbReference type="ARBA" id="ARBA00000971"/>
    </source>
</evidence>
<dbReference type="EC" id="5.2.1.8" evidence="6"/>
<evidence type="ECO:0000259" key="7">
    <source>
        <dbReference type="PROSITE" id="PS50059"/>
    </source>
</evidence>
<evidence type="ECO:0000256" key="5">
    <source>
        <dbReference type="PROSITE-ProRule" id="PRU00277"/>
    </source>
</evidence>
<keyword evidence="4 5" id="KW-0413">Isomerase</keyword>
<evidence type="ECO:0000256" key="2">
    <source>
        <dbReference type="ARBA" id="ARBA00006577"/>
    </source>
</evidence>
<evidence type="ECO:0000256" key="4">
    <source>
        <dbReference type="ARBA" id="ARBA00023235"/>
    </source>
</evidence>
<feature type="domain" description="PPIase FKBP-type" evidence="7">
    <location>
        <begin position="20"/>
        <end position="116"/>
    </location>
</feature>
<proteinExistence type="inferred from homology"/>
<comment type="caution">
    <text evidence="8">The sequence shown here is derived from an EMBL/GenBank/DDBJ whole genome shotgun (WGS) entry which is preliminary data.</text>
</comment>
<dbReference type="SUPFAM" id="SSF54534">
    <property type="entry name" value="FKBP-like"/>
    <property type="match status" value="1"/>
</dbReference>
<dbReference type="PANTHER" id="PTHR43811">
    <property type="entry name" value="FKBP-TYPE PEPTIDYL-PROLYL CIS-TRANS ISOMERASE FKPA"/>
    <property type="match status" value="1"/>
</dbReference>
<keyword evidence="9" id="KW-1185">Reference proteome</keyword>
<dbReference type="RefSeq" id="WP_347608475.1">
    <property type="nucleotide sequence ID" value="NZ_JBDPZC010000002.1"/>
</dbReference>
<dbReference type="PANTHER" id="PTHR43811:SF19">
    <property type="entry name" value="39 KDA FK506-BINDING NUCLEAR PROTEIN"/>
    <property type="match status" value="1"/>
</dbReference>
<dbReference type="GO" id="GO:0003755">
    <property type="term" value="F:peptidyl-prolyl cis-trans isomerase activity"/>
    <property type="evidence" value="ECO:0007669"/>
    <property type="project" value="UniProtKB-EC"/>
</dbReference>
<dbReference type="InterPro" id="IPR001179">
    <property type="entry name" value="PPIase_FKBP_dom"/>
</dbReference>